<proteinExistence type="predicted"/>
<sequence>MSDYKLNSIFGKQMLEVLPDLYEEIYETRVILETEGQEFDNLSASVSDAFSQAFVDQATWGLINWENILGITTDITKPNNQRRSVIKSKIRGTGTVNMQLLHNVIASYEHGTVEIIVQPAAFQINIRFIDTAGTPPNFIDIQRAVEEIKPAHLVVLYSFRYLIWNELNEYNPTWDELDAIGFTWDQFEIWVHNSNESSLALTFCE</sequence>
<evidence type="ECO:0000313" key="1">
    <source>
        <dbReference type="EMBL" id="NOU68396.1"/>
    </source>
</evidence>
<reference evidence="1 2" key="1">
    <citation type="submission" date="2019-10" db="EMBL/GenBank/DDBJ databases">
        <title>Description of Paenibacillus humi sp. nov.</title>
        <authorList>
            <person name="Carlier A."/>
            <person name="Qi S."/>
        </authorList>
    </citation>
    <scope>NUCLEOTIDE SEQUENCE [LARGE SCALE GENOMIC DNA]</scope>
    <source>
        <strain evidence="1 2">LMG 31461</strain>
    </source>
</reference>
<organism evidence="1 2">
    <name type="scientific">Paenibacillus plantarum</name>
    <dbReference type="NCBI Taxonomy" id="2654975"/>
    <lineage>
        <taxon>Bacteria</taxon>
        <taxon>Bacillati</taxon>
        <taxon>Bacillota</taxon>
        <taxon>Bacilli</taxon>
        <taxon>Bacillales</taxon>
        <taxon>Paenibacillaceae</taxon>
        <taxon>Paenibacillus</taxon>
    </lineage>
</organism>
<keyword evidence="2" id="KW-1185">Reference proteome</keyword>
<accession>A0ABX1XIZ1</accession>
<evidence type="ECO:0000313" key="2">
    <source>
        <dbReference type="Proteomes" id="UP000653578"/>
    </source>
</evidence>
<dbReference type="Proteomes" id="UP000653578">
    <property type="component" value="Unassembled WGS sequence"/>
</dbReference>
<gene>
    <name evidence="1" type="ORF">GC096_30680</name>
</gene>
<dbReference type="RefSeq" id="WP_171635717.1">
    <property type="nucleotide sequence ID" value="NZ_WHNY01000075.1"/>
</dbReference>
<comment type="caution">
    <text evidence="1">The sequence shown here is derived from an EMBL/GenBank/DDBJ whole genome shotgun (WGS) entry which is preliminary data.</text>
</comment>
<name>A0ABX1XIZ1_9BACL</name>
<dbReference type="Pfam" id="PF10076">
    <property type="entry name" value="Phage_Mu_Gp48"/>
    <property type="match status" value="1"/>
</dbReference>
<protein>
    <submittedName>
        <fullName evidence="1">DUF2313 domain-containing protein</fullName>
    </submittedName>
</protein>
<dbReference type="InterPro" id="IPR018755">
    <property type="entry name" value="Phage_Mu_Gp48"/>
</dbReference>
<dbReference type="EMBL" id="WHNY01000075">
    <property type="protein sequence ID" value="NOU68396.1"/>
    <property type="molecule type" value="Genomic_DNA"/>
</dbReference>